<keyword evidence="2" id="KW-1185">Reference proteome</keyword>
<evidence type="ECO:0000313" key="1">
    <source>
        <dbReference type="EMBL" id="KAH0816044.1"/>
    </source>
</evidence>
<accession>A0A8J6HJY3</accession>
<gene>
    <name evidence="1" type="ORF">GEV33_006748</name>
</gene>
<dbReference type="Proteomes" id="UP000719412">
    <property type="component" value="Unassembled WGS sequence"/>
</dbReference>
<reference evidence="1" key="1">
    <citation type="journal article" date="2020" name="J Insects Food Feed">
        <title>The yellow mealworm (Tenebrio molitor) genome: a resource for the emerging insects as food and feed industry.</title>
        <authorList>
            <person name="Eriksson T."/>
            <person name="Andere A."/>
            <person name="Kelstrup H."/>
            <person name="Emery V."/>
            <person name="Picard C."/>
        </authorList>
    </citation>
    <scope>NUCLEOTIDE SEQUENCE</scope>
    <source>
        <strain evidence="1">Stoneville</strain>
        <tissue evidence="1">Whole head</tissue>
    </source>
</reference>
<organism evidence="1 2">
    <name type="scientific">Tenebrio molitor</name>
    <name type="common">Yellow mealworm beetle</name>
    <dbReference type="NCBI Taxonomy" id="7067"/>
    <lineage>
        <taxon>Eukaryota</taxon>
        <taxon>Metazoa</taxon>
        <taxon>Ecdysozoa</taxon>
        <taxon>Arthropoda</taxon>
        <taxon>Hexapoda</taxon>
        <taxon>Insecta</taxon>
        <taxon>Pterygota</taxon>
        <taxon>Neoptera</taxon>
        <taxon>Endopterygota</taxon>
        <taxon>Coleoptera</taxon>
        <taxon>Polyphaga</taxon>
        <taxon>Cucujiformia</taxon>
        <taxon>Tenebrionidae</taxon>
        <taxon>Tenebrio</taxon>
    </lineage>
</organism>
<dbReference type="EMBL" id="JABDTM020022159">
    <property type="protein sequence ID" value="KAH0816044.1"/>
    <property type="molecule type" value="Genomic_DNA"/>
</dbReference>
<proteinExistence type="predicted"/>
<comment type="caution">
    <text evidence="1">The sequence shown here is derived from an EMBL/GenBank/DDBJ whole genome shotgun (WGS) entry which is preliminary data.</text>
</comment>
<protein>
    <submittedName>
        <fullName evidence="1">Uncharacterized protein</fullName>
    </submittedName>
</protein>
<reference evidence="1" key="2">
    <citation type="submission" date="2021-08" db="EMBL/GenBank/DDBJ databases">
        <authorList>
            <person name="Eriksson T."/>
        </authorList>
    </citation>
    <scope>NUCLEOTIDE SEQUENCE</scope>
    <source>
        <strain evidence="1">Stoneville</strain>
        <tissue evidence="1">Whole head</tissue>
    </source>
</reference>
<evidence type="ECO:0000313" key="2">
    <source>
        <dbReference type="Proteomes" id="UP000719412"/>
    </source>
</evidence>
<name>A0A8J6HJY3_TENMO</name>
<dbReference type="AlphaFoldDB" id="A0A8J6HJY3"/>
<sequence length="243" mass="27559">MSFWDQILEEPPFVNYARTHRHITASTSEFSDRTAGSSHQDARSVQLPGRLIAQRNKVQISRVAILDSGVTKKTHRERKLGDSVGDRRAGGCAASRELRITCVAFGIRNHPRERIAGRHGAYRPALPAFGAVEEPENYRTATVYRGVVRANYRYRTVKEYRKVLLQFIVEQPLSAERGRSLGWSSPDQPSFFRVILRHIVLLGYRLEGGRSPHHSFGSSPDQLSLRKDISFPARHFENVKVTP</sequence>